<gene>
    <name evidence="2" type="ORF">EI684_09585</name>
</gene>
<protein>
    <recommendedName>
        <fullName evidence="1">Effector-associated domain-containing protein</fullName>
    </recommendedName>
</protein>
<dbReference type="InterPro" id="IPR045431">
    <property type="entry name" value="EAD2"/>
</dbReference>
<dbReference type="Pfam" id="PF19956">
    <property type="entry name" value="EAD2"/>
    <property type="match status" value="1"/>
</dbReference>
<feature type="domain" description="Effector-associated" evidence="1">
    <location>
        <begin position="12"/>
        <end position="90"/>
    </location>
</feature>
<evidence type="ECO:0000313" key="3">
    <source>
        <dbReference type="Proteomes" id="UP000280307"/>
    </source>
</evidence>
<sequence length="178" mass="20244">MQLKPPQIRQMVDLLLACNAIRDRVIRNSVLAFLKEQVRGAITRHDQDRVDVFNIICTCNDYPDAFNDLLEGVRCFDEGSTPLHVLEAFWQGLVGAPANAAPPPPQTNPRQLEDRLCYIDFKQAVATFEATRRSFGDSGGSALFLMQESDVLGAKWFMHRMHGFLREITYDIHLPVRQ</sequence>
<organism evidence="2 3">
    <name type="scientific">Candidatus Viridilinea halotolerans</name>
    <dbReference type="NCBI Taxonomy" id="2491704"/>
    <lineage>
        <taxon>Bacteria</taxon>
        <taxon>Bacillati</taxon>
        <taxon>Chloroflexota</taxon>
        <taxon>Chloroflexia</taxon>
        <taxon>Chloroflexales</taxon>
        <taxon>Chloroflexineae</taxon>
        <taxon>Oscillochloridaceae</taxon>
        <taxon>Candidatus Viridilinea</taxon>
    </lineage>
</organism>
<dbReference type="AlphaFoldDB" id="A0A426U0Z6"/>
<dbReference type="Proteomes" id="UP000280307">
    <property type="component" value="Unassembled WGS sequence"/>
</dbReference>
<evidence type="ECO:0000313" key="2">
    <source>
        <dbReference type="EMBL" id="RRR72897.1"/>
    </source>
</evidence>
<accession>A0A426U0Z6</accession>
<dbReference type="EMBL" id="RSAS01000370">
    <property type="protein sequence ID" value="RRR72897.1"/>
    <property type="molecule type" value="Genomic_DNA"/>
</dbReference>
<comment type="caution">
    <text evidence="2">The sequence shown here is derived from an EMBL/GenBank/DDBJ whole genome shotgun (WGS) entry which is preliminary data.</text>
</comment>
<reference evidence="2 3" key="1">
    <citation type="submission" date="2018-12" db="EMBL/GenBank/DDBJ databases">
        <title>Genome Sequence of Candidatus Viridilinea halotolerans isolated from saline sulfide-rich spring.</title>
        <authorList>
            <person name="Grouzdev D.S."/>
            <person name="Burganskaya E.I."/>
            <person name="Krutkina M.S."/>
            <person name="Sukhacheva M.V."/>
            <person name="Gorlenko V.M."/>
        </authorList>
    </citation>
    <scope>NUCLEOTIDE SEQUENCE [LARGE SCALE GENOMIC DNA]</scope>
    <source>
        <strain evidence="2">Chok-6</strain>
    </source>
</reference>
<name>A0A426U0Z6_9CHLR</name>
<proteinExistence type="predicted"/>
<evidence type="ECO:0000259" key="1">
    <source>
        <dbReference type="Pfam" id="PF19956"/>
    </source>
</evidence>